<name>A0ABS4GPG6_9BACL</name>
<dbReference type="PANTHER" id="PTHR43401:SF2">
    <property type="entry name" value="L-THREONINE 3-DEHYDROGENASE"/>
    <property type="match status" value="1"/>
</dbReference>
<evidence type="ECO:0000256" key="1">
    <source>
        <dbReference type="ARBA" id="ARBA00023002"/>
    </source>
</evidence>
<accession>A0ABS4GPG6</accession>
<feature type="domain" description="Alcohol dehydrogenase-like C-terminal" evidence="2">
    <location>
        <begin position="173"/>
        <end position="300"/>
    </location>
</feature>
<dbReference type="EMBL" id="JAGGKT010000003">
    <property type="protein sequence ID" value="MBP1931750.1"/>
    <property type="molecule type" value="Genomic_DNA"/>
</dbReference>
<gene>
    <name evidence="4" type="ORF">J2Z37_001751</name>
</gene>
<dbReference type="SUPFAM" id="SSF50129">
    <property type="entry name" value="GroES-like"/>
    <property type="match status" value="1"/>
</dbReference>
<proteinExistence type="predicted"/>
<dbReference type="Proteomes" id="UP001519343">
    <property type="component" value="Unassembled WGS sequence"/>
</dbReference>
<dbReference type="InterPro" id="IPR050129">
    <property type="entry name" value="Zn_alcohol_dh"/>
</dbReference>
<dbReference type="PANTHER" id="PTHR43401">
    <property type="entry name" value="L-THREONINE 3-DEHYDROGENASE"/>
    <property type="match status" value="1"/>
</dbReference>
<keyword evidence="1" id="KW-0560">Oxidoreductase</keyword>
<evidence type="ECO:0000313" key="4">
    <source>
        <dbReference type="EMBL" id="MBP1931750.1"/>
    </source>
</evidence>
<evidence type="ECO:0000259" key="2">
    <source>
        <dbReference type="Pfam" id="PF00107"/>
    </source>
</evidence>
<evidence type="ECO:0000313" key="5">
    <source>
        <dbReference type="Proteomes" id="UP001519343"/>
    </source>
</evidence>
<dbReference type="InterPro" id="IPR013154">
    <property type="entry name" value="ADH-like_N"/>
</dbReference>
<protein>
    <submittedName>
        <fullName evidence="4">2-desacetyl-2-hydroxyethyl bacteriochlorophyllide A dehydrogenase</fullName>
    </submittedName>
</protein>
<dbReference type="RefSeq" id="WP_245203662.1">
    <property type="nucleotide sequence ID" value="NZ_JAGGKT010000003.1"/>
</dbReference>
<reference evidence="4 5" key="1">
    <citation type="submission" date="2021-03" db="EMBL/GenBank/DDBJ databases">
        <title>Genomic Encyclopedia of Type Strains, Phase IV (KMG-IV): sequencing the most valuable type-strain genomes for metagenomic binning, comparative biology and taxonomic classification.</title>
        <authorList>
            <person name="Goeker M."/>
        </authorList>
    </citation>
    <scope>NUCLEOTIDE SEQUENCE [LARGE SCALE GENOMIC DNA]</scope>
    <source>
        <strain evidence="4 5">DSM 24738</strain>
    </source>
</reference>
<dbReference type="Pfam" id="PF00107">
    <property type="entry name" value="ADH_zinc_N"/>
    <property type="match status" value="1"/>
</dbReference>
<dbReference type="Pfam" id="PF08240">
    <property type="entry name" value="ADH_N"/>
    <property type="match status" value="1"/>
</dbReference>
<organism evidence="4 5">
    <name type="scientific">Ammoniphilus resinae</name>
    <dbReference type="NCBI Taxonomy" id="861532"/>
    <lineage>
        <taxon>Bacteria</taxon>
        <taxon>Bacillati</taxon>
        <taxon>Bacillota</taxon>
        <taxon>Bacilli</taxon>
        <taxon>Bacillales</taxon>
        <taxon>Paenibacillaceae</taxon>
        <taxon>Aneurinibacillus group</taxon>
        <taxon>Ammoniphilus</taxon>
    </lineage>
</organism>
<dbReference type="Gene3D" id="3.40.50.720">
    <property type="entry name" value="NAD(P)-binding Rossmann-like Domain"/>
    <property type="match status" value="1"/>
</dbReference>
<dbReference type="SUPFAM" id="SSF51735">
    <property type="entry name" value="NAD(P)-binding Rossmann-fold domains"/>
    <property type="match status" value="1"/>
</dbReference>
<keyword evidence="5" id="KW-1185">Reference proteome</keyword>
<feature type="domain" description="Alcohol dehydrogenase-like N-terminal" evidence="3">
    <location>
        <begin position="27"/>
        <end position="134"/>
    </location>
</feature>
<sequence>MEQMRAGLFLGEKHVDVQLIDRPVPKEGEVLLRVSHAGICGSDMMIYYGKHPRAKAPLAMGHEFCGVIEEVNGDIPFQVGERVVVEPTLSCGTCDACTAGQYHVCRTLRLIGIDCNGGFAEFVAVPYHRLHRISEELSNAHAALTEPLAVAVHTVRRSGVKVGDLVVILGGGPIGLLVGLIAREAGASKIVVSDISPFRLQKAKDLGFTAVDAKVDNITDVVAKMTNGVGADVVFEVAGTQITAQQMVEAIKTQGQICVVSMYKQSPTINLASMHFRELSLTTTRCYSRKDFQTAIEFMASGKVDVSPLISHELELDQLADGFKYMENPEEALKILIKP</sequence>
<comment type="caution">
    <text evidence="4">The sequence shown here is derived from an EMBL/GenBank/DDBJ whole genome shotgun (WGS) entry which is preliminary data.</text>
</comment>
<dbReference type="Gene3D" id="3.90.180.10">
    <property type="entry name" value="Medium-chain alcohol dehydrogenases, catalytic domain"/>
    <property type="match status" value="1"/>
</dbReference>
<dbReference type="InterPro" id="IPR013149">
    <property type="entry name" value="ADH-like_C"/>
</dbReference>
<evidence type="ECO:0000259" key="3">
    <source>
        <dbReference type="Pfam" id="PF08240"/>
    </source>
</evidence>
<dbReference type="InterPro" id="IPR011032">
    <property type="entry name" value="GroES-like_sf"/>
</dbReference>
<dbReference type="InterPro" id="IPR036291">
    <property type="entry name" value="NAD(P)-bd_dom_sf"/>
</dbReference>